<dbReference type="SUPFAM" id="SSF47095">
    <property type="entry name" value="HMG-box"/>
    <property type="match status" value="1"/>
</dbReference>
<dbReference type="PRINTS" id="PR00886">
    <property type="entry name" value="HIGHMOBLTY12"/>
</dbReference>
<evidence type="ECO:0000313" key="4">
    <source>
        <dbReference type="WBParaSite" id="scaffold20311_cov425.g19452"/>
    </source>
</evidence>
<keyword evidence="3" id="KW-1185">Reference proteome</keyword>
<reference evidence="4" key="1">
    <citation type="submission" date="2022-11" db="UniProtKB">
        <authorList>
            <consortium name="WormBaseParasite"/>
        </authorList>
    </citation>
    <scope>IDENTIFICATION</scope>
</reference>
<feature type="DNA-binding region" description="HMG box" evidence="1">
    <location>
        <begin position="87"/>
        <end position="157"/>
    </location>
</feature>
<keyword evidence="1" id="KW-0238">DNA-binding</keyword>
<dbReference type="Proteomes" id="UP000887561">
    <property type="component" value="Unplaced"/>
</dbReference>
<dbReference type="PROSITE" id="PS50118">
    <property type="entry name" value="HMG_BOX_2"/>
    <property type="match status" value="1"/>
</dbReference>
<dbReference type="InterPro" id="IPR036910">
    <property type="entry name" value="HMG_box_dom_sf"/>
</dbReference>
<feature type="domain" description="HMG box" evidence="2">
    <location>
        <begin position="87"/>
        <end position="157"/>
    </location>
</feature>
<name>A0A915LZA0_MELJA</name>
<dbReference type="GO" id="GO:0005634">
    <property type="term" value="C:nucleus"/>
    <property type="evidence" value="ECO:0007669"/>
    <property type="project" value="UniProtKB-UniRule"/>
</dbReference>
<organism evidence="3 4">
    <name type="scientific">Meloidogyne javanica</name>
    <name type="common">Root-knot nematode worm</name>
    <dbReference type="NCBI Taxonomy" id="6303"/>
    <lineage>
        <taxon>Eukaryota</taxon>
        <taxon>Metazoa</taxon>
        <taxon>Ecdysozoa</taxon>
        <taxon>Nematoda</taxon>
        <taxon>Chromadorea</taxon>
        <taxon>Rhabditida</taxon>
        <taxon>Tylenchina</taxon>
        <taxon>Tylenchomorpha</taxon>
        <taxon>Tylenchoidea</taxon>
        <taxon>Meloidogynidae</taxon>
        <taxon>Meloidogyninae</taxon>
        <taxon>Meloidogyne</taxon>
        <taxon>Meloidogyne incognita group</taxon>
    </lineage>
</organism>
<dbReference type="Pfam" id="PF00505">
    <property type="entry name" value="HMG_box"/>
    <property type="match status" value="1"/>
</dbReference>
<dbReference type="WBParaSite" id="scaffold20311_cov425.g19452">
    <property type="protein sequence ID" value="scaffold20311_cov425.g19452"/>
    <property type="gene ID" value="scaffold20311_cov425.g19452"/>
</dbReference>
<dbReference type="InterPro" id="IPR009071">
    <property type="entry name" value="HMG_box_dom"/>
</dbReference>
<evidence type="ECO:0000259" key="2">
    <source>
        <dbReference type="PROSITE" id="PS50118"/>
    </source>
</evidence>
<protein>
    <submittedName>
        <fullName evidence="4">HMG box domain-containing protein</fullName>
    </submittedName>
</protein>
<keyword evidence="1" id="KW-0539">Nucleus</keyword>
<dbReference type="AlphaFoldDB" id="A0A915LZA0"/>
<dbReference type="Gene3D" id="1.10.30.10">
    <property type="entry name" value="High mobility group box domain"/>
    <property type="match status" value="1"/>
</dbReference>
<sequence>MKQPVKLNKGGSKKGWLLSEAIKQFEKDWGCSCFYYMEELECKNSLELVEKLGSRVRVFWDRYNDCRRVAVIKTLKNSSFLNQIDREIEDRHPVYLRSKNEREQVQENIKKPGMSVADVAKAAGVEWGKLSASEKSVWEKKAADEKKRFEADMEVYRSRQGK</sequence>
<accession>A0A915LZA0</accession>
<proteinExistence type="predicted"/>
<evidence type="ECO:0000313" key="3">
    <source>
        <dbReference type="Proteomes" id="UP000887561"/>
    </source>
</evidence>
<dbReference type="GO" id="GO:0003677">
    <property type="term" value="F:DNA binding"/>
    <property type="evidence" value="ECO:0007669"/>
    <property type="project" value="UniProtKB-UniRule"/>
</dbReference>
<evidence type="ECO:0000256" key="1">
    <source>
        <dbReference type="PROSITE-ProRule" id="PRU00267"/>
    </source>
</evidence>